<dbReference type="Proteomes" id="UP000053237">
    <property type="component" value="Unassembled WGS sequence"/>
</dbReference>
<accession>A0A024G141</accession>
<reference evidence="2 3" key="1">
    <citation type="submission" date="2012-05" db="EMBL/GenBank/DDBJ databases">
        <title>Recombination and specialization in a pathogen metapopulation.</title>
        <authorList>
            <person name="Gardiner A."/>
            <person name="Kemen E."/>
            <person name="Schultz-Larsen T."/>
            <person name="MacLean D."/>
            <person name="Van Oosterhout C."/>
            <person name="Jones J.D.G."/>
        </authorList>
    </citation>
    <scope>NUCLEOTIDE SEQUENCE [LARGE SCALE GENOMIC DNA]</scope>
    <source>
        <strain evidence="2 3">Ac Nc2</strain>
    </source>
</reference>
<evidence type="ECO:0000256" key="1">
    <source>
        <dbReference type="SAM" id="MobiDB-lite"/>
    </source>
</evidence>
<evidence type="ECO:0000313" key="3">
    <source>
        <dbReference type="Proteomes" id="UP000053237"/>
    </source>
</evidence>
<sequence length="611" mass="70504">MSASKIIRNRPHSASLGDKNHVDASRSSFRAVTIAPKSATGHKSDNNIGSTSAELMHALECKVRKIVDKKRCESDRLRYQVLKKREEVKKTKLTLDDLMAESRALGVRVNSKSDENAHASRLHVNDRPSVSEYHVKYRKYEENSTQASKHSSDLPQAIPIISRRPIYAKNTNIEYFQAQLKKSTLETWKIYRKVAVCEHIKRRLRQEWSKYQVLANQLKDQYEDKIHRVEELQRKEITTGEALSQLQSRLIQRKAEIASQVKSYKQEVLVRQKWMREKQKFENFYEAQIQTMSALNKSHAFKEKIKGKDQVQMIDSNDSLTTSDPESEDTNLAAESLDYENAFRRLDVGVYKDAVDVEEVLQILKARQDLKRELDEKHQEYLFETDKLRQSLVRVSPFKTAKNPFLSQESLRNTEREQCSLLRRNMDQILGLPEDVQSTVERRLATVIDRYVFVDQTVRPIKDGLEELLQRWTAENVDKNDLSSLESRLVQVCEDCMRVHRFMSSDDTQEPRLVDEAKMDVSTQKLQSPYNVRIEAKEKKGYISAASILSEDELEGEKGTTALFHSDTELSSGLDAGDTDELADVMDRMTLKRISNVLTCNNAIKKGPRDI</sequence>
<dbReference type="OrthoDB" id="70049at2759"/>
<feature type="region of interest" description="Disordered" evidence="1">
    <location>
        <begin position="1"/>
        <end position="22"/>
    </location>
</feature>
<proteinExistence type="predicted"/>
<dbReference type="EMBL" id="CAIX01000009">
    <property type="protein sequence ID" value="CCI40567.1"/>
    <property type="molecule type" value="Genomic_DNA"/>
</dbReference>
<feature type="region of interest" description="Disordered" evidence="1">
    <location>
        <begin position="312"/>
        <end position="331"/>
    </location>
</feature>
<organism evidence="2 3">
    <name type="scientific">Albugo candida</name>
    <dbReference type="NCBI Taxonomy" id="65357"/>
    <lineage>
        <taxon>Eukaryota</taxon>
        <taxon>Sar</taxon>
        <taxon>Stramenopiles</taxon>
        <taxon>Oomycota</taxon>
        <taxon>Peronosporomycetes</taxon>
        <taxon>Albuginales</taxon>
        <taxon>Albuginaceae</taxon>
        <taxon>Albugo</taxon>
    </lineage>
</organism>
<gene>
    <name evidence="2" type="ORF">BN9_013510</name>
</gene>
<name>A0A024G141_9STRA</name>
<dbReference type="AlphaFoldDB" id="A0A024G141"/>
<comment type="caution">
    <text evidence="2">The sequence shown here is derived from an EMBL/GenBank/DDBJ whole genome shotgun (WGS) entry which is preliminary data.</text>
</comment>
<protein>
    <submittedName>
        <fullName evidence="2">Uncharacterized protein</fullName>
    </submittedName>
</protein>
<evidence type="ECO:0000313" key="2">
    <source>
        <dbReference type="EMBL" id="CCI40567.1"/>
    </source>
</evidence>
<keyword evidence="3" id="KW-1185">Reference proteome</keyword>
<dbReference type="InParanoid" id="A0A024G141"/>
<feature type="compositionally biased region" description="Polar residues" evidence="1">
    <location>
        <begin position="313"/>
        <end position="324"/>
    </location>
</feature>